<dbReference type="AlphaFoldDB" id="A0A6P1BB29"/>
<organism evidence="1 2">
    <name type="scientific">Bradyrhizobium uaiense</name>
    <dbReference type="NCBI Taxonomy" id="2594946"/>
    <lineage>
        <taxon>Bacteria</taxon>
        <taxon>Pseudomonadati</taxon>
        <taxon>Pseudomonadota</taxon>
        <taxon>Alphaproteobacteria</taxon>
        <taxon>Hyphomicrobiales</taxon>
        <taxon>Nitrobacteraceae</taxon>
        <taxon>Bradyrhizobium</taxon>
    </lineage>
</organism>
<dbReference type="RefSeq" id="WP_163152114.1">
    <property type="nucleotide sequence ID" value="NZ_VKHP01000018.1"/>
</dbReference>
<protein>
    <submittedName>
        <fullName evidence="1">Uncharacterized protein</fullName>
    </submittedName>
</protein>
<name>A0A6P1BB29_9BRAD</name>
<dbReference type="Proteomes" id="UP000468531">
    <property type="component" value="Unassembled WGS sequence"/>
</dbReference>
<evidence type="ECO:0000313" key="1">
    <source>
        <dbReference type="EMBL" id="NEU95666.1"/>
    </source>
</evidence>
<keyword evidence="2" id="KW-1185">Reference proteome</keyword>
<evidence type="ECO:0000313" key="2">
    <source>
        <dbReference type="Proteomes" id="UP000468531"/>
    </source>
</evidence>
<gene>
    <name evidence="1" type="ORF">FNJ47_07445</name>
</gene>
<proteinExistence type="predicted"/>
<sequence length="160" mass="17592">MRELVRMNLALRAYTHSDLCAVLINPATGDPISLQTFARCFAREIKTAKIELDNIASGGFVKQLRRGNMTAFIWYSKTQWGWSERKGRPVQFELPALNTAADIVSAQAAISAAMSAGTLTPTEATEVSAVVELHRKAIETAEHEAFIEKIEEGMALDVEP</sequence>
<reference evidence="1 2" key="1">
    <citation type="journal article" date="2020" name="Arch. Microbiol.">
        <title>Bradyrhizobium uaiense sp. nov., a new highly efficient cowpea symbiont.</title>
        <authorList>
            <person name="Cabral Michel D."/>
            <person name="Azarias Guimaraes A."/>
            <person name="Martins da Costa E."/>
            <person name="Soares de Carvalho T."/>
            <person name="Balsanelli E."/>
            <person name="Willems A."/>
            <person name="Maltempi de Souza E."/>
            <person name="de Souza Moreira F.M."/>
        </authorList>
    </citation>
    <scope>NUCLEOTIDE SEQUENCE [LARGE SCALE GENOMIC DNA]</scope>
    <source>
        <strain evidence="1 2">UFLA 03-164</strain>
    </source>
</reference>
<accession>A0A6P1BB29</accession>
<dbReference type="EMBL" id="VKHP01000018">
    <property type="protein sequence ID" value="NEU95666.1"/>
    <property type="molecule type" value="Genomic_DNA"/>
</dbReference>
<comment type="caution">
    <text evidence="1">The sequence shown here is derived from an EMBL/GenBank/DDBJ whole genome shotgun (WGS) entry which is preliminary data.</text>
</comment>